<dbReference type="GO" id="GO:0005737">
    <property type="term" value="C:cytoplasm"/>
    <property type="evidence" value="ECO:0007669"/>
    <property type="project" value="InterPro"/>
</dbReference>
<dbReference type="InterPro" id="IPR007320">
    <property type="entry name" value="PDCD2_C"/>
</dbReference>
<evidence type="ECO:0000256" key="1">
    <source>
        <dbReference type="SAM" id="MobiDB-lite"/>
    </source>
</evidence>
<dbReference type="RefSeq" id="XP_013336604.1">
    <property type="nucleotide sequence ID" value="XM_013481150.1"/>
</dbReference>
<name>U6MBV4_EIMMA</name>
<reference evidence="3" key="1">
    <citation type="submission" date="2013-10" db="EMBL/GenBank/DDBJ databases">
        <title>Genomic analysis of the causative agents of coccidiosis in chickens.</title>
        <authorList>
            <person name="Reid A.J."/>
            <person name="Blake D."/>
            <person name="Billington K."/>
            <person name="Browne H."/>
            <person name="Dunn M."/>
            <person name="Hung S."/>
            <person name="Kawahara F."/>
            <person name="Miranda-Saavedra D."/>
            <person name="Mourier T."/>
            <person name="Nagra H."/>
            <person name="Otto T.D."/>
            <person name="Rawlings N."/>
            <person name="Sanchez A."/>
            <person name="Sanders M."/>
            <person name="Subramaniam C."/>
            <person name="Tay Y."/>
            <person name="Dear P."/>
            <person name="Doerig C."/>
            <person name="Gruber A."/>
            <person name="Parkinson J."/>
            <person name="Shirley M."/>
            <person name="Wan K.L."/>
            <person name="Berriman M."/>
            <person name="Tomley F."/>
            <person name="Pain A."/>
        </authorList>
    </citation>
    <scope>NUCLEOTIDE SEQUENCE [LARGE SCALE GENOMIC DNA]</scope>
    <source>
        <strain evidence="3">Weybridge</strain>
    </source>
</reference>
<reference evidence="3" key="2">
    <citation type="submission" date="2013-10" db="EMBL/GenBank/DDBJ databases">
        <authorList>
            <person name="Aslett M."/>
        </authorList>
    </citation>
    <scope>NUCLEOTIDE SEQUENCE [LARGE SCALE GENOMIC DNA]</scope>
    <source>
        <strain evidence="3">Weybridge</strain>
    </source>
</reference>
<sequence>MSSEALVLIGLVGDQIPEGDKTQAEELSKFGGRPGGRLFGITSVQVWIDGHVPDGFPFTCSVCGAELDFVCQIATPYCANKRCLYLFGCHKQTACNKRADGWTVLRGVVEPPASSQGANKSLNKSPDYKPQLQDHGTLKSPDPFDWLEAAFGSRDPASSSNANCCRQNEENSVPEAANLQTFECSEAPQKVKELMPALFVRIEHEPPDNSLFDATGLRARQLQLEYEQRQEQGSAEDAEGNQNTTAEAEAYEESPDKVFLKLQKRLSRMPKQAIRYCFGGKPLFISPLPKEEPLSVPPCPQCGSDRVFEMQLVPAAAEEVEKRRYAVDATPIEWGVVAVFTCRKDCVPTSIYTVEHVVVQEIL</sequence>
<dbReference type="OMA" id="MPGPWAD"/>
<dbReference type="AlphaFoldDB" id="U6MBV4"/>
<organism evidence="3 4">
    <name type="scientific">Eimeria maxima</name>
    <name type="common">Coccidian parasite</name>
    <dbReference type="NCBI Taxonomy" id="5804"/>
    <lineage>
        <taxon>Eukaryota</taxon>
        <taxon>Sar</taxon>
        <taxon>Alveolata</taxon>
        <taxon>Apicomplexa</taxon>
        <taxon>Conoidasida</taxon>
        <taxon>Coccidia</taxon>
        <taxon>Eucoccidiorida</taxon>
        <taxon>Eimeriorina</taxon>
        <taxon>Eimeriidae</taxon>
        <taxon>Eimeria</taxon>
    </lineage>
</organism>
<evidence type="ECO:0000313" key="3">
    <source>
        <dbReference type="EMBL" id="CDJ59959.1"/>
    </source>
</evidence>
<dbReference type="OrthoDB" id="366284at2759"/>
<feature type="domain" description="Programmed cell death protein 2 C-terminal" evidence="2">
    <location>
        <begin position="256"/>
        <end position="361"/>
    </location>
</feature>
<dbReference type="PANTHER" id="PTHR46421:SF1">
    <property type="entry name" value="PROGRAMMED CELL DEATH PROTEIN 2-LIKE"/>
    <property type="match status" value="1"/>
</dbReference>
<dbReference type="GeneID" id="25336608"/>
<gene>
    <name evidence="3" type="ORF">EMWEY_00026220</name>
</gene>
<feature type="region of interest" description="Disordered" evidence="1">
    <location>
        <begin position="226"/>
        <end position="252"/>
    </location>
</feature>
<dbReference type="Proteomes" id="UP000030763">
    <property type="component" value="Unassembled WGS sequence"/>
</dbReference>
<dbReference type="InterPro" id="IPR052815">
    <property type="entry name" value="PDCD2-like_regulator"/>
</dbReference>
<feature type="compositionally biased region" description="Polar residues" evidence="1">
    <location>
        <begin position="113"/>
        <end position="124"/>
    </location>
</feature>
<proteinExistence type="predicted"/>
<protein>
    <submittedName>
        <fullName evidence="3">Programmed cell death protein, putative</fullName>
    </submittedName>
</protein>
<evidence type="ECO:0000313" key="4">
    <source>
        <dbReference type="Proteomes" id="UP000030763"/>
    </source>
</evidence>
<accession>U6MBV4</accession>
<feature type="region of interest" description="Disordered" evidence="1">
    <location>
        <begin position="112"/>
        <end position="139"/>
    </location>
</feature>
<evidence type="ECO:0000259" key="2">
    <source>
        <dbReference type="Pfam" id="PF04194"/>
    </source>
</evidence>
<dbReference type="EMBL" id="HG721074">
    <property type="protein sequence ID" value="CDJ59959.1"/>
    <property type="molecule type" value="Genomic_DNA"/>
</dbReference>
<dbReference type="VEuPathDB" id="ToxoDB:EMWEY_00026220"/>
<dbReference type="PANTHER" id="PTHR46421">
    <property type="entry name" value="PROGRAMMED CELL DEATH PROTEIN 2-LIKE"/>
    <property type="match status" value="1"/>
</dbReference>
<dbReference type="Pfam" id="PF04194">
    <property type="entry name" value="PDCD2_C"/>
    <property type="match status" value="1"/>
</dbReference>
<keyword evidence="4" id="KW-1185">Reference proteome</keyword>